<feature type="active site" evidence="1">
    <location>
        <position position="190"/>
    </location>
</feature>
<organism evidence="2 3">
    <name type="scientific">Brachionus calyciflorus</name>
    <dbReference type="NCBI Taxonomy" id="104777"/>
    <lineage>
        <taxon>Eukaryota</taxon>
        <taxon>Metazoa</taxon>
        <taxon>Spiralia</taxon>
        <taxon>Gnathifera</taxon>
        <taxon>Rotifera</taxon>
        <taxon>Eurotatoria</taxon>
        <taxon>Monogononta</taxon>
        <taxon>Pseudotrocha</taxon>
        <taxon>Ploima</taxon>
        <taxon>Brachionidae</taxon>
        <taxon>Brachionus</taxon>
    </lineage>
</organism>
<dbReference type="Pfam" id="PF14822">
    <property type="entry name" value="Vasohibin"/>
    <property type="match status" value="1"/>
</dbReference>
<evidence type="ECO:0008006" key="4">
    <source>
        <dbReference type="Google" id="ProtNLM"/>
    </source>
</evidence>
<dbReference type="Proteomes" id="UP000663879">
    <property type="component" value="Unassembled WGS sequence"/>
</dbReference>
<gene>
    <name evidence="2" type="ORF">OXX778_LOCUS3637</name>
</gene>
<keyword evidence="3" id="KW-1185">Reference proteome</keyword>
<reference evidence="2" key="1">
    <citation type="submission" date="2021-02" db="EMBL/GenBank/DDBJ databases">
        <authorList>
            <person name="Nowell W R."/>
        </authorList>
    </citation>
    <scope>NUCLEOTIDE SEQUENCE</scope>
    <source>
        <strain evidence="2">Ploen Becks lab</strain>
    </source>
</reference>
<evidence type="ECO:0000313" key="2">
    <source>
        <dbReference type="EMBL" id="CAF0745736.1"/>
    </source>
</evidence>
<dbReference type="GO" id="GO:0005737">
    <property type="term" value="C:cytoplasm"/>
    <property type="evidence" value="ECO:0007669"/>
    <property type="project" value="InterPro"/>
</dbReference>
<name>A0A813P9Y3_9BILA</name>
<protein>
    <recommendedName>
        <fullName evidence="4">Vasohibin 1</fullName>
    </recommendedName>
</protein>
<proteinExistence type="predicted"/>
<comment type="caution">
    <text evidence="2">The sequence shown here is derived from an EMBL/GenBank/DDBJ whole genome shotgun (WGS) entry which is preliminary data.</text>
</comment>
<sequence length="402" mass="46097">MSTSNFVPVKEGNKIIFYLNTGGFPLSNDVLSQMWTYAKELQPTAAEKINQIQNNKEKLADAEVPIPPYVQLNNKSYTNANKLERIQEYIDKLQYNHTGLQFFEIRKDRPLMGLAELSKKMIEHSLPIKCLEAVILSIYFINEITPANPLSGVEKFTIGFKTSSKGNIHRHVVLGVYCHSSGLFGALGISRRNDLGYKNLQFESLSDLIQDYIECYSNYLHKVKRIKIGLPIPNSNRSIESIPWNGCTINLNENKDWSKLVEKHSRSIRHFNSIYNSKPLQNSKTNSNRTLSLNLSKNSSYLGKHLNKVNFSKSNLKLEKNALKNLIEDDVDVYDEEDEDYLFEKEIVSTSLNKLNQDETSHESITIISNLRKSSSMYRHVNSVHDDYSIDLIKRKPTSLRI</sequence>
<feature type="active site" evidence="1">
    <location>
        <position position="171"/>
    </location>
</feature>
<dbReference type="PANTHER" id="PTHR15750:SF2">
    <property type="entry name" value="VASOHIBIN"/>
    <property type="match status" value="1"/>
</dbReference>
<evidence type="ECO:0000313" key="3">
    <source>
        <dbReference type="Proteomes" id="UP000663879"/>
    </source>
</evidence>
<dbReference type="PANTHER" id="PTHR15750">
    <property type="entry name" value="VASOHIBIN-1-LIKE ISOFORM X2"/>
    <property type="match status" value="1"/>
</dbReference>
<feature type="active site" evidence="1">
    <location>
        <position position="130"/>
    </location>
</feature>
<dbReference type="OrthoDB" id="9974232at2759"/>
<accession>A0A813P9Y3</accession>
<dbReference type="InterPro" id="IPR028131">
    <property type="entry name" value="VASH1"/>
</dbReference>
<evidence type="ECO:0000256" key="1">
    <source>
        <dbReference type="PIRSR" id="PIRSR628131-1"/>
    </source>
</evidence>
<dbReference type="EMBL" id="CAJNOC010000327">
    <property type="protein sequence ID" value="CAF0745736.1"/>
    <property type="molecule type" value="Genomic_DNA"/>
</dbReference>
<dbReference type="AlphaFoldDB" id="A0A813P9Y3"/>